<protein>
    <submittedName>
        <fullName evidence="1">Uncharacterized protein</fullName>
    </submittedName>
</protein>
<evidence type="ECO:0000313" key="2">
    <source>
        <dbReference type="Proteomes" id="UP000808349"/>
    </source>
</evidence>
<dbReference type="EMBL" id="JADKFW010000005">
    <property type="protein sequence ID" value="MBK9717863.1"/>
    <property type="molecule type" value="Genomic_DNA"/>
</dbReference>
<reference evidence="1 2" key="1">
    <citation type="submission" date="2020-10" db="EMBL/GenBank/DDBJ databases">
        <title>Connecting structure to function with the recovery of over 1000 high-quality activated sludge metagenome-assembled genomes encoding full-length rRNA genes using long-read sequencing.</title>
        <authorList>
            <person name="Singleton C.M."/>
            <person name="Petriglieri F."/>
            <person name="Kristensen J.M."/>
            <person name="Kirkegaard R.H."/>
            <person name="Michaelsen T.Y."/>
            <person name="Andersen M.H."/>
            <person name="Karst S.M."/>
            <person name="Dueholm M.S."/>
            <person name="Nielsen P.H."/>
            <person name="Albertsen M."/>
        </authorList>
    </citation>
    <scope>NUCLEOTIDE SEQUENCE [LARGE SCALE GENOMIC DNA]</scope>
    <source>
        <strain evidence="1">Ribe_18-Q3-R11-54_BAT3C.373</strain>
    </source>
</reference>
<gene>
    <name evidence="1" type="ORF">IPO85_10175</name>
</gene>
<dbReference type="Proteomes" id="UP000808349">
    <property type="component" value="Unassembled WGS sequence"/>
</dbReference>
<sequence>MNNSNKIELLNQTITAGSFKPETQEFTNWNSKLQFELFDQNTSVKSIFIEHPLYKNIEYVDEHDQLKSKQLKLNTAEFFIRLQLIGQNATLKISEYHNQSSKKLLSTIKLSL</sequence>
<proteinExistence type="predicted"/>
<organism evidence="1 2">
    <name type="scientific">Candidatus Defluviibacterium haderslevense</name>
    <dbReference type="NCBI Taxonomy" id="2981993"/>
    <lineage>
        <taxon>Bacteria</taxon>
        <taxon>Pseudomonadati</taxon>
        <taxon>Bacteroidota</taxon>
        <taxon>Saprospiria</taxon>
        <taxon>Saprospirales</taxon>
        <taxon>Saprospiraceae</taxon>
        <taxon>Candidatus Defluviibacterium</taxon>
    </lineage>
</organism>
<name>A0A9D7S9S4_9BACT</name>
<dbReference type="AlphaFoldDB" id="A0A9D7S9S4"/>
<comment type="caution">
    <text evidence="1">The sequence shown here is derived from an EMBL/GenBank/DDBJ whole genome shotgun (WGS) entry which is preliminary data.</text>
</comment>
<accession>A0A9D7S9S4</accession>
<evidence type="ECO:0000313" key="1">
    <source>
        <dbReference type="EMBL" id="MBK9717863.1"/>
    </source>
</evidence>